<name>X1R261_9ZZZZ</name>
<accession>X1R261</accession>
<feature type="non-terminal residue" evidence="1">
    <location>
        <position position="1"/>
    </location>
</feature>
<protein>
    <submittedName>
        <fullName evidence="1">Uncharacterized protein</fullName>
    </submittedName>
</protein>
<evidence type="ECO:0000313" key="1">
    <source>
        <dbReference type="EMBL" id="GAI74628.1"/>
    </source>
</evidence>
<organism evidence="1">
    <name type="scientific">marine sediment metagenome</name>
    <dbReference type="NCBI Taxonomy" id="412755"/>
    <lineage>
        <taxon>unclassified sequences</taxon>
        <taxon>metagenomes</taxon>
        <taxon>ecological metagenomes</taxon>
    </lineage>
</organism>
<proteinExistence type="predicted"/>
<dbReference type="EMBL" id="BARW01012954">
    <property type="protein sequence ID" value="GAI74628.1"/>
    <property type="molecule type" value="Genomic_DNA"/>
</dbReference>
<gene>
    <name evidence="1" type="ORF">S12H4_24068</name>
</gene>
<reference evidence="1" key="1">
    <citation type="journal article" date="2014" name="Front. Microbiol.">
        <title>High frequency of phylogenetically diverse reductive dehalogenase-homologous genes in deep subseafloor sedimentary metagenomes.</title>
        <authorList>
            <person name="Kawai M."/>
            <person name="Futagami T."/>
            <person name="Toyoda A."/>
            <person name="Takaki Y."/>
            <person name="Nishi S."/>
            <person name="Hori S."/>
            <person name="Arai W."/>
            <person name="Tsubouchi T."/>
            <person name="Morono Y."/>
            <person name="Uchiyama I."/>
            <person name="Ito T."/>
            <person name="Fujiyama A."/>
            <person name="Inagaki F."/>
            <person name="Takami H."/>
        </authorList>
    </citation>
    <scope>NUCLEOTIDE SEQUENCE</scope>
    <source>
        <strain evidence="1">Expedition CK06-06</strain>
    </source>
</reference>
<dbReference type="AlphaFoldDB" id="X1R261"/>
<comment type="caution">
    <text evidence="1">The sequence shown here is derived from an EMBL/GenBank/DDBJ whole genome shotgun (WGS) entry which is preliminary data.</text>
</comment>
<sequence length="147" mass="15874">AVDIDIGTEALSRVTNTSFGYTYILKDNPANASGKITQIEVYIRPSPTANFKVATFYNVTGTNFSTRDSHFIGVLTSGYHCFTGLDITVKEGDYLGFYMSGGGLSMDNEGGEAYWYLAGDNIPCENVTFIVTGNTTRILSLYGTGKG</sequence>